<proteinExistence type="inferred from homology"/>
<evidence type="ECO:0000256" key="1">
    <source>
        <dbReference type="ARBA" id="ARBA00005495"/>
    </source>
</evidence>
<dbReference type="EMBL" id="BSST01000001">
    <property type="protein sequence ID" value="GLX80039.1"/>
    <property type="molecule type" value="Genomic_DNA"/>
</dbReference>
<evidence type="ECO:0000313" key="6">
    <source>
        <dbReference type="EMBL" id="GLX80039.1"/>
    </source>
</evidence>
<dbReference type="PANTHER" id="PTHR33337">
    <property type="entry name" value="GFA DOMAIN-CONTAINING PROTEIN"/>
    <property type="match status" value="1"/>
</dbReference>
<keyword evidence="3" id="KW-0862">Zinc</keyword>
<dbReference type="PANTHER" id="PTHR33337:SF40">
    <property type="entry name" value="CENP-V_GFA DOMAIN-CONTAINING PROTEIN-RELATED"/>
    <property type="match status" value="1"/>
</dbReference>
<gene>
    <name evidence="6" type="ORF">tinsulaeT_33790</name>
</gene>
<name>A0ABQ6GWL1_9GAMM</name>
<keyword evidence="2" id="KW-0479">Metal-binding</keyword>
<evidence type="ECO:0000256" key="3">
    <source>
        <dbReference type="ARBA" id="ARBA00022833"/>
    </source>
</evidence>
<evidence type="ECO:0000256" key="4">
    <source>
        <dbReference type="ARBA" id="ARBA00023239"/>
    </source>
</evidence>
<evidence type="ECO:0000259" key="5">
    <source>
        <dbReference type="PROSITE" id="PS51891"/>
    </source>
</evidence>
<keyword evidence="4" id="KW-0456">Lyase</keyword>
<comment type="caution">
    <text evidence="6">The sequence shown here is derived from an EMBL/GenBank/DDBJ whole genome shotgun (WGS) entry which is preliminary data.</text>
</comment>
<evidence type="ECO:0000313" key="7">
    <source>
        <dbReference type="Proteomes" id="UP001157186"/>
    </source>
</evidence>
<dbReference type="InterPro" id="IPR011057">
    <property type="entry name" value="Mss4-like_sf"/>
</dbReference>
<dbReference type="SUPFAM" id="SSF51316">
    <property type="entry name" value="Mss4-like"/>
    <property type="match status" value="1"/>
</dbReference>
<sequence length="145" mass="16469">MTSSNQLLTGHKNLASCLCGKITFAVTEFLPAVAHCHCTMCRKFHGAAFSTFAEVKNQHLHWLSGQEYLSSYRAENDSVRQFCQCCGSSLMFESTFNRQANTIEVALAVFDNIEHIEPQAHIYTQSKVDWLKLTDNLPKYLAFRQ</sequence>
<accession>A0ABQ6GWL1</accession>
<feature type="domain" description="CENP-V/GFA" evidence="5">
    <location>
        <begin position="8"/>
        <end position="124"/>
    </location>
</feature>
<comment type="similarity">
    <text evidence="1">Belongs to the Gfa family.</text>
</comment>
<dbReference type="RefSeq" id="WP_284245998.1">
    <property type="nucleotide sequence ID" value="NZ_BSST01000001.1"/>
</dbReference>
<keyword evidence="7" id="KW-1185">Reference proteome</keyword>
<evidence type="ECO:0000256" key="2">
    <source>
        <dbReference type="ARBA" id="ARBA00022723"/>
    </source>
</evidence>
<reference evidence="6 7" key="1">
    <citation type="submission" date="2023-03" db="EMBL/GenBank/DDBJ databases">
        <title>Draft genome sequence of Thalassotalea insulae KCTC 62186T.</title>
        <authorList>
            <person name="Sawabe T."/>
        </authorList>
    </citation>
    <scope>NUCLEOTIDE SEQUENCE [LARGE SCALE GENOMIC DNA]</scope>
    <source>
        <strain evidence="6 7">KCTC 62186</strain>
    </source>
</reference>
<dbReference type="Pfam" id="PF04828">
    <property type="entry name" value="GFA"/>
    <property type="match status" value="1"/>
</dbReference>
<dbReference type="PROSITE" id="PS51891">
    <property type="entry name" value="CENP_V_GFA"/>
    <property type="match status" value="1"/>
</dbReference>
<protein>
    <recommendedName>
        <fullName evidence="5">CENP-V/GFA domain-containing protein</fullName>
    </recommendedName>
</protein>
<dbReference type="InterPro" id="IPR006913">
    <property type="entry name" value="CENP-V/GFA"/>
</dbReference>
<dbReference type="Proteomes" id="UP001157186">
    <property type="component" value="Unassembled WGS sequence"/>
</dbReference>
<organism evidence="6 7">
    <name type="scientific">Thalassotalea insulae</name>
    <dbReference type="NCBI Taxonomy" id="2056778"/>
    <lineage>
        <taxon>Bacteria</taxon>
        <taxon>Pseudomonadati</taxon>
        <taxon>Pseudomonadota</taxon>
        <taxon>Gammaproteobacteria</taxon>
        <taxon>Alteromonadales</taxon>
        <taxon>Colwelliaceae</taxon>
        <taxon>Thalassotalea</taxon>
    </lineage>
</organism>
<dbReference type="Gene3D" id="3.90.1590.10">
    <property type="entry name" value="glutathione-dependent formaldehyde- activating enzyme (gfa)"/>
    <property type="match status" value="1"/>
</dbReference>